<dbReference type="AlphaFoldDB" id="A0AAV8YHX5"/>
<gene>
    <name evidence="6" type="ORF">NQ318_021556</name>
</gene>
<organism evidence="6 7">
    <name type="scientific">Aromia moschata</name>
    <dbReference type="NCBI Taxonomy" id="1265417"/>
    <lineage>
        <taxon>Eukaryota</taxon>
        <taxon>Metazoa</taxon>
        <taxon>Ecdysozoa</taxon>
        <taxon>Arthropoda</taxon>
        <taxon>Hexapoda</taxon>
        <taxon>Insecta</taxon>
        <taxon>Pterygota</taxon>
        <taxon>Neoptera</taxon>
        <taxon>Endopterygota</taxon>
        <taxon>Coleoptera</taxon>
        <taxon>Polyphaga</taxon>
        <taxon>Cucujiformia</taxon>
        <taxon>Chrysomeloidea</taxon>
        <taxon>Cerambycidae</taxon>
        <taxon>Cerambycinae</taxon>
        <taxon>Callichromatini</taxon>
        <taxon>Aromia</taxon>
    </lineage>
</organism>
<dbReference type="EMBL" id="JAPWTK010000089">
    <property type="protein sequence ID" value="KAJ8951112.1"/>
    <property type="molecule type" value="Genomic_DNA"/>
</dbReference>
<dbReference type="CDD" id="cd00707">
    <property type="entry name" value="Pancreat_lipase_like"/>
    <property type="match status" value="1"/>
</dbReference>
<evidence type="ECO:0000256" key="1">
    <source>
        <dbReference type="ARBA" id="ARBA00004613"/>
    </source>
</evidence>
<evidence type="ECO:0000259" key="5">
    <source>
        <dbReference type="Pfam" id="PF00151"/>
    </source>
</evidence>
<keyword evidence="7" id="KW-1185">Reference proteome</keyword>
<dbReference type="PANTHER" id="PTHR11610">
    <property type="entry name" value="LIPASE"/>
    <property type="match status" value="1"/>
</dbReference>
<dbReference type="GO" id="GO:0016298">
    <property type="term" value="F:lipase activity"/>
    <property type="evidence" value="ECO:0007669"/>
    <property type="project" value="InterPro"/>
</dbReference>
<comment type="subcellular location">
    <subcellularLocation>
        <location evidence="1">Secreted</location>
    </subcellularLocation>
</comment>
<dbReference type="PRINTS" id="PR00825">
    <property type="entry name" value="DOLALLERGEN"/>
</dbReference>
<dbReference type="Pfam" id="PF00151">
    <property type="entry name" value="Lipase"/>
    <property type="match status" value="1"/>
</dbReference>
<dbReference type="PANTHER" id="PTHR11610:SF190">
    <property type="entry name" value="VITELLOGENIN-3-LIKE PROTEIN"/>
    <property type="match status" value="1"/>
</dbReference>
<dbReference type="GO" id="GO:0016042">
    <property type="term" value="P:lipid catabolic process"/>
    <property type="evidence" value="ECO:0007669"/>
    <property type="project" value="TreeGrafter"/>
</dbReference>
<dbReference type="InterPro" id="IPR029058">
    <property type="entry name" value="AB_hydrolase_fold"/>
</dbReference>
<protein>
    <recommendedName>
        <fullName evidence="5">Lipase domain-containing protein</fullName>
    </recommendedName>
</protein>
<evidence type="ECO:0000256" key="2">
    <source>
        <dbReference type="ARBA" id="ARBA00010701"/>
    </source>
</evidence>
<dbReference type="Proteomes" id="UP001162162">
    <property type="component" value="Unassembled WGS sequence"/>
</dbReference>
<dbReference type="Gene3D" id="3.40.50.1820">
    <property type="entry name" value="alpha/beta hydrolase"/>
    <property type="match status" value="1"/>
</dbReference>
<comment type="caution">
    <text evidence="6">The sequence shown here is derived from an EMBL/GenBank/DDBJ whole genome shotgun (WGS) entry which is preliminary data.</text>
</comment>
<dbReference type="SUPFAM" id="SSF53474">
    <property type="entry name" value="alpha/beta-Hydrolases"/>
    <property type="match status" value="1"/>
</dbReference>
<dbReference type="GO" id="GO:0005615">
    <property type="term" value="C:extracellular space"/>
    <property type="evidence" value="ECO:0007669"/>
    <property type="project" value="TreeGrafter"/>
</dbReference>
<dbReference type="PRINTS" id="PR00821">
    <property type="entry name" value="TAGLIPASE"/>
</dbReference>
<dbReference type="InterPro" id="IPR033906">
    <property type="entry name" value="Lipase_N"/>
</dbReference>
<comment type="similarity">
    <text evidence="2 4">Belongs to the AB hydrolase superfamily. Lipase family.</text>
</comment>
<dbReference type="FunFam" id="3.40.50.1820:FF:000076">
    <property type="entry name" value="phospholipase A1"/>
    <property type="match status" value="1"/>
</dbReference>
<reference evidence="6" key="1">
    <citation type="journal article" date="2023" name="Insect Mol. Biol.">
        <title>Genome sequencing provides insights into the evolution of gene families encoding plant cell wall-degrading enzymes in longhorned beetles.</title>
        <authorList>
            <person name="Shin N.R."/>
            <person name="Okamura Y."/>
            <person name="Kirsch R."/>
            <person name="Pauchet Y."/>
        </authorList>
    </citation>
    <scope>NUCLEOTIDE SEQUENCE</scope>
    <source>
        <strain evidence="6">AMC_N1</strain>
    </source>
</reference>
<accession>A0AAV8YHX5</accession>
<evidence type="ECO:0000256" key="4">
    <source>
        <dbReference type="RuleBase" id="RU004262"/>
    </source>
</evidence>
<evidence type="ECO:0000256" key="3">
    <source>
        <dbReference type="ARBA" id="ARBA00022525"/>
    </source>
</evidence>
<name>A0AAV8YHX5_9CUCU</name>
<evidence type="ECO:0000313" key="6">
    <source>
        <dbReference type="EMBL" id="KAJ8951112.1"/>
    </source>
</evidence>
<proteinExistence type="inferred from homology"/>
<keyword evidence="3" id="KW-0964">Secreted</keyword>
<feature type="domain" description="Lipase" evidence="5">
    <location>
        <begin position="45"/>
        <end position="327"/>
    </location>
</feature>
<sequence>MDVRYYVDTRNTTIFGATTNNDSYFIGKCDTVICRYKRCSEETKKATVEPRALETDVTYHFYTKVNSHGLNLHHNRIELLKATDFCTKRYTLFIVHGWLGDKKSTFNHHIKETLLTKHNINFFVVDWSPVASRNYVASQRAVVKVGHYMAMFIKALVTSYGLNLSRVAFVGHSLGAHVAGNAGAALDGQVDYIVGLDPASPLFSRRKTDNRLDRTDAKYVQVMHTNGGYLGIQNPIGHSDYYPNGGSSQPGCGYDIMGTCAHSRAWSYYAESLATENNLFLGWRCPSYQTFKKGLCRDNAVSLMAGYAIDKNASGTYFLDTNESPPFGKG</sequence>
<dbReference type="InterPro" id="IPR002334">
    <property type="entry name" value="Allerg_PlipaseA1"/>
</dbReference>
<dbReference type="InterPro" id="IPR000734">
    <property type="entry name" value="TAG_lipase"/>
</dbReference>
<evidence type="ECO:0000313" key="7">
    <source>
        <dbReference type="Proteomes" id="UP001162162"/>
    </source>
</evidence>
<dbReference type="InterPro" id="IPR013818">
    <property type="entry name" value="Lipase"/>
</dbReference>